<reference evidence="2 3" key="1">
    <citation type="submission" date="2019-12" db="EMBL/GenBank/DDBJ databases">
        <authorList>
            <person name="Yuan C.-G."/>
        </authorList>
    </citation>
    <scope>NUCLEOTIDE SEQUENCE [LARGE SCALE GENOMIC DNA]</scope>
    <source>
        <strain evidence="2 3">KCTC 23863</strain>
    </source>
</reference>
<comment type="caution">
    <text evidence="2">The sequence shown here is derived from an EMBL/GenBank/DDBJ whole genome shotgun (WGS) entry which is preliminary data.</text>
</comment>
<accession>A0A7X3SRD7</accession>
<organism evidence="2 3">
    <name type="scientific">Microvirga makkahensis</name>
    <dbReference type="NCBI Taxonomy" id="1128670"/>
    <lineage>
        <taxon>Bacteria</taxon>
        <taxon>Pseudomonadati</taxon>
        <taxon>Pseudomonadota</taxon>
        <taxon>Alphaproteobacteria</taxon>
        <taxon>Hyphomicrobiales</taxon>
        <taxon>Methylobacteriaceae</taxon>
        <taxon>Microvirga</taxon>
    </lineage>
</organism>
<sequence>MPRPAGDVRVRRPTNVTLPVELVAEAKALQVNVSQACESGLARSVAEARRARWLEENKEAIDAHNAMIEHEGLLLDEFRQF</sequence>
<dbReference type="RefSeq" id="WP_160888000.1">
    <property type="nucleotide sequence ID" value="NZ_WURB01000030.1"/>
</dbReference>
<dbReference type="EMBL" id="WURB01000030">
    <property type="protein sequence ID" value="MXQ14270.1"/>
    <property type="molecule type" value="Genomic_DNA"/>
</dbReference>
<protein>
    <submittedName>
        <fullName evidence="2">Post-segregation antitoxin CcdA</fullName>
    </submittedName>
</protein>
<evidence type="ECO:0000313" key="2">
    <source>
        <dbReference type="EMBL" id="MXQ14270.1"/>
    </source>
</evidence>
<name>A0A7X3SRD7_9HYPH</name>
<proteinExistence type="predicted"/>
<gene>
    <name evidence="2" type="ORF">GR328_23005</name>
</gene>
<keyword evidence="3" id="KW-1185">Reference proteome</keyword>
<dbReference type="Proteomes" id="UP000436483">
    <property type="component" value="Unassembled WGS sequence"/>
</dbReference>
<dbReference type="AlphaFoldDB" id="A0A7X3SRD7"/>
<dbReference type="Pfam" id="PF07362">
    <property type="entry name" value="CcdA"/>
    <property type="match status" value="1"/>
</dbReference>
<keyword evidence="1" id="KW-1277">Toxin-antitoxin system</keyword>
<evidence type="ECO:0000313" key="3">
    <source>
        <dbReference type="Proteomes" id="UP000436483"/>
    </source>
</evidence>
<reference evidence="2 3" key="2">
    <citation type="submission" date="2020-01" db="EMBL/GenBank/DDBJ databases">
        <title>Microvirga sp. nov., an arsenate reduction bacterium isolated from Tibet hotspring sediments.</title>
        <authorList>
            <person name="Xian W.-D."/>
            <person name="Li W.-J."/>
        </authorList>
    </citation>
    <scope>NUCLEOTIDE SEQUENCE [LARGE SCALE GENOMIC DNA]</scope>
    <source>
        <strain evidence="2 3">KCTC 23863</strain>
    </source>
</reference>
<evidence type="ECO:0000256" key="1">
    <source>
        <dbReference type="ARBA" id="ARBA00022649"/>
    </source>
</evidence>
<dbReference type="OrthoDB" id="7191115at2"/>
<dbReference type="InterPro" id="IPR009956">
    <property type="entry name" value="Post-segregation_anti-tox_CcdA"/>
</dbReference>